<evidence type="ECO:0008006" key="6">
    <source>
        <dbReference type="Google" id="ProtNLM"/>
    </source>
</evidence>
<keyword evidence="1" id="KW-0238">DNA-binding</keyword>
<dbReference type="GO" id="GO:0003677">
    <property type="term" value="F:DNA binding"/>
    <property type="evidence" value="ECO:0007669"/>
    <property type="project" value="UniProtKB-KW"/>
</dbReference>
<dbReference type="AlphaFoldDB" id="A0A9D5HIN0"/>
<evidence type="ECO:0000256" key="1">
    <source>
        <dbReference type="ARBA" id="ARBA00023125"/>
    </source>
</evidence>
<protein>
    <recommendedName>
        <fullName evidence="6">TSL-kinase interacting protein 1</fullName>
    </recommendedName>
</protein>
<dbReference type="GO" id="GO:0003682">
    <property type="term" value="F:chromatin binding"/>
    <property type="evidence" value="ECO:0007669"/>
    <property type="project" value="InterPro"/>
</dbReference>
<sequence>MKNTGQQRKTSPPPFTKSKLGSGISQAKLRISDAKASKRSRKKTGKSSIELCGLPLPCPTQPLNQQMQAASTSFQKITPGNSLIVPGQRPQQFGKLKLQLFPLDEVTRVLLEKGNYNPYLELTLGIRKKIASVVKHLNTKWINSIPTSGELMLFPYEVCLENMSDHRRWTGKDFSVCASDVYAAVGSPAVFRLRYAWISDTEPGHHGTSLSGPQFKINLQSEQNQRINITDDKGEQCLVSRQESGPEGSFDQGAGRTTAKSVDMSISRITNNVGPSFVDSFSNISIGALLSEVVTTPDANQSQLISQNNSNVQNVLINFDSFDAAIAAHIARYQPADPSAKQASQPIWEAEETCHAFPFQKNTRNQTAMDQCNDVPFTTCLNISSNSIRPDDKTDSVAQAKPLQFNDGGAAHDLKTDFHPQTEGFPCKEPTTGLNPHLEIPCHAKNDFERIDNYWPESRGSLLNGSNSSKLMISDDSISISNLLASSLDAFQNWSLL</sequence>
<name>A0A9D5HIN0_9LILI</name>
<dbReference type="Proteomes" id="UP001085076">
    <property type="component" value="Miscellaneous, Linkage group lg03"/>
</dbReference>
<organism evidence="4 5">
    <name type="scientific">Dioscorea zingiberensis</name>
    <dbReference type="NCBI Taxonomy" id="325984"/>
    <lineage>
        <taxon>Eukaryota</taxon>
        <taxon>Viridiplantae</taxon>
        <taxon>Streptophyta</taxon>
        <taxon>Embryophyta</taxon>
        <taxon>Tracheophyta</taxon>
        <taxon>Spermatophyta</taxon>
        <taxon>Magnoliopsida</taxon>
        <taxon>Liliopsida</taxon>
        <taxon>Dioscoreales</taxon>
        <taxon>Dioscoreaceae</taxon>
        <taxon>Dioscorea</taxon>
    </lineage>
</organism>
<reference evidence="4" key="2">
    <citation type="journal article" date="2022" name="Hortic Res">
        <title>The genome of Dioscorea zingiberensis sheds light on the biosynthesis, origin and evolution of the medicinally important diosgenin saponins.</title>
        <authorList>
            <person name="Li Y."/>
            <person name="Tan C."/>
            <person name="Li Z."/>
            <person name="Guo J."/>
            <person name="Li S."/>
            <person name="Chen X."/>
            <person name="Wang C."/>
            <person name="Dai X."/>
            <person name="Yang H."/>
            <person name="Song W."/>
            <person name="Hou L."/>
            <person name="Xu J."/>
            <person name="Tong Z."/>
            <person name="Xu A."/>
            <person name="Yuan X."/>
            <person name="Wang W."/>
            <person name="Yang Q."/>
            <person name="Chen L."/>
            <person name="Sun Z."/>
            <person name="Wang K."/>
            <person name="Pan B."/>
            <person name="Chen J."/>
            <person name="Bao Y."/>
            <person name="Liu F."/>
            <person name="Qi X."/>
            <person name="Gang D.R."/>
            <person name="Wen J."/>
            <person name="Li J."/>
        </authorList>
    </citation>
    <scope>NUCLEOTIDE SEQUENCE</scope>
    <source>
        <strain evidence="4">Dzin_1.0</strain>
    </source>
</reference>
<dbReference type="PANTHER" id="PTHR21677:SF1">
    <property type="entry name" value="PROTEIN CRAMPED-LIKE"/>
    <property type="match status" value="1"/>
</dbReference>
<evidence type="ECO:0000256" key="3">
    <source>
        <dbReference type="SAM" id="MobiDB-lite"/>
    </source>
</evidence>
<dbReference type="OrthoDB" id="745018at2759"/>
<keyword evidence="2" id="KW-0539">Nucleus</keyword>
<reference evidence="4" key="1">
    <citation type="submission" date="2021-03" db="EMBL/GenBank/DDBJ databases">
        <authorList>
            <person name="Li Z."/>
            <person name="Yang C."/>
        </authorList>
    </citation>
    <scope>NUCLEOTIDE SEQUENCE</scope>
    <source>
        <strain evidence="4">Dzin_1.0</strain>
        <tissue evidence="4">Leaf</tissue>
    </source>
</reference>
<comment type="caution">
    <text evidence="4">The sequence shown here is derived from an EMBL/GenBank/DDBJ whole genome shotgun (WGS) entry which is preliminary data.</text>
</comment>
<proteinExistence type="predicted"/>
<dbReference type="GO" id="GO:0007389">
    <property type="term" value="P:pattern specification process"/>
    <property type="evidence" value="ECO:0007669"/>
    <property type="project" value="TreeGrafter"/>
</dbReference>
<dbReference type="EMBL" id="JAGGNH010000003">
    <property type="protein sequence ID" value="KAJ0977839.1"/>
    <property type="molecule type" value="Genomic_DNA"/>
</dbReference>
<evidence type="ECO:0000313" key="5">
    <source>
        <dbReference type="Proteomes" id="UP001085076"/>
    </source>
</evidence>
<feature type="region of interest" description="Disordered" evidence="3">
    <location>
        <begin position="1"/>
        <end position="47"/>
    </location>
</feature>
<accession>A0A9D5HIN0</accession>
<evidence type="ECO:0000313" key="4">
    <source>
        <dbReference type="EMBL" id="KAJ0977839.1"/>
    </source>
</evidence>
<dbReference type="PANTHER" id="PTHR21677">
    <property type="entry name" value="CRAMPED PROTEIN"/>
    <property type="match status" value="1"/>
</dbReference>
<dbReference type="InterPro" id="IPR055315">
    <property type="entry name" value="Cramped-like"/>
</dbReference>
<gene>
    <name evidence="4" type="ORF">J5N97_013313</name>
</gene>
<keyword evidence="5" id="KW-1185">Reference proteome</keyword>
<feature type="compositionally biased region" description="Polar residues" evidence="3">
    <location>
        <begin position="1"/>
        <end position="10"/>
    </location>
</feature>
<dbReference type="GO" id="GO:0005634">
    <property type="term" value="C:nucleus"/>
    <property type="evidence" value="ECO:0007669"/>
    <property type="project" value="TreeGrafter"/>
</dbReference>
<evidence type="ECO:0000256" key="2">
    <source>
        <dbReference type="ARBA" id="ARBA00023242"/>
    </source>
</evidence>